<dbReference type="Proteomes" id="UP000305948">
    <property type="component" value="Unassembled WGS sequence"/>
</dbReference>
<evidence type="ECO:0000313" key="2">
    <source>
        <dbReference type="EMBL" id="TFK52565.1"/>
    </source>
</evidence>
<feature type="compositionally biased region" description="Low complexity" evidence="1">
    <location>
        <begin position="67"/>
        <end position="86"/>
    </location>
</feature>
<organism evidence="2 3">
    <name type="scientific">Heliocybe sulcata</name>
    <dbReference type="NCBI Taxonomy" id="5364"/>
    <lineage>
        <taxon>Eukaryota</taxon>
        <taxon>Fungi</taxon>
        <taxon>Dikarya</taxon>
        <taxon>Basidiomycota</taxon>
        <taxon>Agaricomycotina</taxon>
        <taxon>Agaricomycetes</taxon>
        <taxon>Gloeophyllales</taxon>
        <taxon>Gloeophyllaceae</taxon>
        <taxon>Heliocybe</taxon>
    </lineage>
</organism>
<evidence type="ECO:0000313" key="3">
    <source>
        <dbReference type="Proteomes" id="UP000305948"/>
    </source>
</evidence>
<gene>
    <name evidence="2" type="ORF">OE88DRAFT_1420123</name>
</gene>
<keyword evidence="3" id="KW-1185">Reference proteome</keyword>
<accession>A0A5C3N680</accession>
<evidence type="ECO:0000256" key="1">
    <source>
        <dbReference type="SAM" id="MobiDB-lite"/>
    </source>
</evidence>
<feature type="region of interest" description="Disordered" evidence="1">
    <location>
        <begin position="47"/>
        <end position="111"/>
    </location>
</feature>
<reference evidence="2 3" key="1">
    <citation type="journal article" date="2019" name="Nat. Ecol. Evol.">
        <title>Megaphylogeny resolves global patterns of mushroom evolution.</title>
        <authorList>
            <person name="Varga T."/>
            <person name="Krizsan K."/>
            <person name="Foldi C."/>
            <person name="Dima B."/>
            <person name="Sanchez-Garcia M."/>
            <person name="Sanchez-Ramirez S."/>
            <person name="Szollosi G.J."/>
            <person name="Szarkandi J.G."/>
            <person name="Papp V."/>
            <person name="Albert L."/>
            <person name="Andreopoulos W."/>
            <person name="Angelini C."/>
            <person name="Antonin V."/>
            <person name="Barry K.W."/>
            <person name="Bougher N.L."/>
            <person name="Buchanan P."/>
            <person name="Buyck B."/>
            <person name="Bense V."/>
            <person name="Catcheside P."/>
            <person name="Chovatia M."/>
            <person name="Cooper J."/>
            <person name="Damon W."/>
            <person name="Desjardin D."/>
            <person name="Finy P."/>
            <person name="Geml J."/>
            <person name="Haridas S."/>
            <person name="Hughes K."/>
            <person name="Justo A."/>
            <person name="Karasinski D."/>
            <person name="Kautmanova I."/>
            <person name="Kiss B."/>
            <person name="Kocsube S."/>
            <person name="Kotiranta H."/>
            <person name="LaButti K.M."/>
            <person name="Lechner B.E."/>
            <person name="Liimatainen K."/>
            <person name="Lipzen A."/>
            <person name="Lukacs Z."/>
            <person name="Mihaltcheva S."/>
            <person name="Morgado L.N."/>
            <person name="Niskanen T."/>
            <person name="Noordeloos M.E."/>
            <person name="Ohm R.A."/>
            <person name="Ortiz-Santana B."/>
            <person name="Ovrebo C."/>
            <person name="Racz N."/>
            <person name="Riley R."/>
            <person name="Savchenko A."/>
            <person name="Shiryaev A."/>
            <person name="Soop K."/>
            <person name="Spirin V."/>
            <person name="Szebenyi C."/>
            <person name="Tomsovsky M."/>
            <person name="Tulloss R.E."/>
            <person name="Uehling J."/>
            <person name="Grigoriev I.V."/>
            <person name="Vagvolgyi C."/>
            <person name="Papp T."/>
            <person name="Martin F.M."/>
            <person name="Miettinen O."/>
            <person name="Hibbett D.S."/>
            <person name="Nagy L.G."/>
        </authorList>
    </citation>
    <scope>NUCLEOTIDE SEQUENCE [LARGE SCALE GENOMIC DNA]</scope>
    <source>
        <strain evidence="2 3">OMC1185</strain>
    </source>
</reference>
<protein>
    <submittedName>
        <fullName evidence="2">Uncharacterized protein</fullName>
    </submittedName>
</protein>
<dbReference type="AlphaFoldDB" id="A0A5C3N680"/>
<dbReference type="EMBL" id="ML213509">
    <property type="protein sequence ID" value="TFK52565.1"/>
    <property type="molecule type" value="Genomic_DNA"/>
</dbReference>
<name>A0A5C3N680_9AGAM</name>
<sequence length="284" mass="30650">MGSRQLHGFATSCPMYCRSFPSTSSPFVNHGRQPLIKACCCSQPSKLHGSPEKSKRSSSSRRPSPPNSRLASSASSGSAQRSSTCSPALGTSAGRRHTGSPCGPRELSCTSDTARPSATFRFNGAAKYDPSGIWRGFSSGKKMFRLRRMCGWWRSPSFMVDIALLARWFDALWDALSVIVQKPLVTLGIVSALTAILTAPLWQPSAERLFSKCIVLAKVAARRVSRLPTTVCVAAVAVVSQVRRRLPVRQIKNRISVVKIVATACTMQPCAALRSSPIGGRPRG</sequence>
<proteinExistence type="predicted"/>